<feature type="domain" description="Peptidase C14 caspase" evidence="1">
    <location>
        <begin position="2"/>
        <end position="219"/>
    </location>
</feature>
<dbReference type="Pfam" id="PF00656">
    <property type="entry name" value="Peptidase_C14"/>
    <property type="match status" value="1"/>
</dbReference>
<keyword evidence="2" id="KW-0378">Hydrolase</keyword>
<dbReference type="InterPro" id="IPR011600">
    <property type="entry name" value="Pept_C14_caspase"/>
</dbReference>
<keyword evidence="3" id="KW-1185">Reference proteome</keyword>
<dbReference type="SUPFAM" id="SSF52129">
    <property type="entry name" value="Caspase-like"/>
    <property type="match status" value="1"/>
</dbReference>
<dbReference type="EC" id="3.4.22.-" evidence="2"/>
<evidence type="ECO:0000313" key="3">
    <source>
        <dbReference type="Proteomes" id="UP001385892"/>
    </source>
</evidence>
<dbReference type="Gene3D" id="3.40.50.1460">
    <property type="match status" value="1"/>
</dbReference>
<dbReference type="Proteomes" id="UP001385892">
    <property type="component" value="Unassembled WGS sequence"/>
</dbReference>
<protein>
    <submittedName>
        <fullName evidence="2">Caspase family protein</fullName>
        <ecNumber evidence="2">3.4.22.-</ecNumber>
    </submittedName>
</protein>
<sequence>MKKALVIGIDDYPGHPLRSCVHDAGKVAELLWANGDGSPNFDVDLITSERGDVTNLGLEEAISRFFRSETPVETAVVYFAGHGIINPLTDEGYILGIDSRKGALGFPLTVLLSLANAAYPTIASSLIILDCCHAGFAGEITGAATAHASVIGKGVTILTACNTDQKAIEAGEQGVFTKLLLDALQGGCADVRGNITPAAVYTHIDQALGAKDQRPLYKANVHRFVTLRQVVPRIPHEVLRRLPLYFPQAEYIFALDPSYEPDRQSIADPGNYPPADAAHVRIFKHLQMYARQGLVEPVDAEAMFWAAMNSTGCTLTAMGRHYHRLALKKKL</sequence>
<dbReference type="InterPro" id="IPR029030">
    <property type="entry name" value="Caspase-like_dom_sf"/>
</dbReference>
<dbReference type="RefSeq" id="WP_340344691.1">
    <property type="nucleotide sequence ID" value="NZ_JBBKZT010000011.1"/>
</dbReference>
<reference evidence="2 3" key="1">
    <citation type="submission" date="2024-03" db="EMBL/GenBank/DDBJ databases">
        <title>Novel species of the genus Variovorax.</title>
        <authorList>
            <person name="Liu Q."/>
            <person name="Xin Y.-H."/>
        </authorList>
    </citation>
    <scope>NUCLEOTIDE SEQUENCE [LARGE SCALE GENOMIC DNA]</scope>
    <source>
        <strain evidence="2 3">KACC 18900</strain>
    </source>
</reference>
<proteinExistence type="predicted"/>
<organism evidence="2 3">
    <name type="scientific">Variovorax rhizosphaerae</name>
    <dbReference type="NCBI Taxonomy" id="1836200"/>
    <lineage>
        <taxon>Bacteria</taxon>
        <taxon>Pseudomonadati</taxon>
        <taxon>Pseudomonadota</taxon>
        <taxon>Betaproteobacteria</taxon>
        <taxon>Burkholderiales</taxon>
        <taxon>Comamonadaceae</taxon>
        <taxon>Variovorax</taxon>
    </lineage>
</organism>
<dbReference type="EMBL" id="JBBKZT010000011">
    <property type="protein sequence ID" value="MEJ8849559.1"/>
    <property type="molecule type" value="Genomic_DNA"/>
</dbReference>
<evidence type="ECO:0000259" key="1">
    <source>
        <dbReference type="Pfam" id="PF00656"/>
    </source>
</evidence>
<name>A0ABU8WRN1_9BURK</name>
<gene>
    <name evidence="2" type="ORF">WKW82_23115</name>
</gene>
<dbReference type="InterPro" id="IPR052039">
    <property type="entry name" value="Caspase-related_regulators"/>
</dbReference>
<comment type="caution">
    <text evidence="2">The sequence shown here is derived from an EMBL/GenBank/DDBJ whole genome shotgun (WGS) entry which is preliminary data.</text>
</comment>
<dbReference type="GO" id="GO:0016787">
    <property type="term" value="F:hydrolase activity"/>
    <property type="evidence" value="ECO:0007669"/>
    <property type="project" value="UniProtKB-KW"/>
</dbReference>
<dbReference type="PANTHER" id="PTHR22576">
    <property type="entry name" value="MUCOSA ASSOCIATED LYMPHOID TISSUE LYMPHOMA TRANSLOCATION PROTEIN 1/PARACASPASE"/>
    <property type="match status" value="1"/>
</dbReference>
<evidence type="ECO:0000313" key="2">
    <source>
        <dbReference type="EMBL" id="MEJ8849559.1"/>
    </source>
</evidence>
<dbReference type="PANTHER" id="PTHR22576:SF37">
    <property type="entry name" value="MUCOSA-ASSOCIATED LYMPHOID TISSUE LYMPHOMA TRANSLOCATION PROTEIN 1"/>
    <property type="match status" value="1"/>
</dbReference>
<accession>A0ABU8WRN1</accession>